<sequence>MLLALTPALAQQSQTGAMPPMTDAVAPATKTFSQQELDQLMAPIALYPDALLALGILMAATYPLEVVEAARWVKANPKVTGKALEDAMAKQSWDPSVKSLTSVPQVLAQMNDKLDWTQKLGDAFLAQQGDVMDTVQMLRAKADATGNLKTTEQQVVKTETQGSQTIYVVESPKPEVVYVPTYNPSVVYGTWWYPTPP</sequence>
<dbReference type="InterPro" id="IPR021728">
    <property type="entry name" value="DUF3300"/>
</dbReference>
<evidence type="ECO:0000313" key="1">
    <source>
        <dbReference type="EMBL" id="MBK7414760.1"/>
    </source>
</evidence>
<name>A0A935JX47_9RHOO</name>
<reference evidence="1 2" key="1">
    <citation type="submission" date="2020-10" db="EMBL/GenBank/DDBJ databases">
        <title>Connecting structure to function with the recovery of over 1000 high-quality activated sludge metagenome-assembled genomes encoding full-length rRNA genes using long-read sequencing.</title>
        <authorList>
            <person name="Singleton C.M."/>
            <person name="Petriglieri F."/>
            <person name="Kristensen J.M."/>
            <person name="Kirkegaard R.H."/>
            <person name="Michaelsen T.Y."/>
            <person name="Andersen M.H."/>
            <person name="Karst S.M."/>
            <person name="Dueholm M.S."/>
            <person name="Nielsen P.H."/>
            <person name="Albertsen M."/>
        </authorList>
    </citation>
    <scope>NUCLEOTIDE SEQUENCE [LARGE SCALE GENOMIC DNA]</scope>
    <source>
        <strain evidence="1">EsbW_18-Q3-R4-48_BATAC.463</strain>
    </source>
</reference>
<dbReference type="PANTHER" id="PTHR40269">
    <property type="entry name" value="OUTER MEMBRANE PROTEIN-RELATED"/>
    <property type="match status" value="1"/>
</dbReference>
<dbReference type="PANTHER" id="PTHR40269:SF1">
    <property type="entry name" value="OUTER MEMBRANE PROTEIN"/>
    <property type="match status" value="1"/>
</dbReference>
<organism evidence="1 2">
    <name type="scientific">Candidatus Dechloromonas phosphorivorans</name>
    <dbReference type="NCBI Taxonomy" id="2899244"/>
    <lineage>
        <taxon>Bacteria</taxon>
        <taxon>Pseudomonadati</taxon>
        <taxon>Pseudomonadota</taxon>
        <taxon>Betaproteobacteria</taxon>
        <taxon>Rhodocyclales</taxon>
        <taxon>Azonexaceae</taxon>
        <taxon>Dechloromonas</taxon>
    </lineage>
</organism>
<feature type="non-terminal residue" evidence="1">
    <location>
        <position position="197"/>
    </location>
</feature>
<dbReference type="Proteomes" id="UP000739411">
    <property type="component" value="Unassembled WGS sequence"/>
</dbReference>
<gene>
    <name evidence="1" type="ORF">IPJ38_06230</name>
</gene>
<dbReference type="EMBL" id="JADJMS010000013">
    <property type="protein sequence ID" value="MBK7414760.1"/>
    <property type="molecule type" value="Genomic_DNA"/>
</dbReference>
<protein>
    <submittedName>
        <fullName evidence="1">DUF3300 domain-containing protein</fullName>
    </submittedName>
</protein>
<dbReference type="Pfam" id="PF11737">
    <property type="entry name" value="DUF3300"/>
    <property type="match status" value="1"/>
</dbReference>
<comment type="caution">
    <text evidence="1">The sequence shown here is derived from an EMBL/GenBank/DDBJ whole genome shotgun (WGS) entry which is preliminary data.</text>
</comment>
<dbReference type="AlphaFoldDB" id="A0A935JX47"/>
<evidence type="ECO:0000313" key="2">
    <source>
        <dbReference type="Proteomes" id="UP000739411"/>
    </source>
</evidence>
<proteinExistence type="predicted"/>
<accession>A0A935JX47</accession>